<dbReference type="AlphaFoldDB" id="A0A9P9HC58"/>
<sequence length="150" mass="16866">MAPSRDKLLNWFIEDLSDQTLEKVRNHPGTVIEDGNFHLDVQGKTTNGHLNLQIQVDAHPKKTSLREWATQTVSGPAFLAVDEAMAPGEVREAFKNSIVDFNDKSQQRGKGTRVKKPKQNAEEKTEEPDQGGDKEKQNKKGKGKNKFGKW</sequence>
<feature type="region of interest" description="Disordered" evidence="1">
    <location>
        <begin position="100"/>
        <end position="150"/>
    </location>
</feature>
<accession>A0A9P9HC58</accession>
<gene>
    <name evidence="2" type="ORF">B0J15DRAFT_549203</name>
</gene>
<evidence type="ECO:0000256" key="1">
    <source>
        <dbReference type="SAM" id="MobiDB-lite"/>
    </source>
</evidence>
<feature type="compositionally biased region" description="Basic residues" evidence="1">
    <location>
        <begin position="139"/>
        <end position="150"/>
    </location>
</feature>
<dbReference type="Proteomes" id="UP000736672">
    <property type="component" value="Unassembled WGS sequence"/>
</dbReference>
<proteinExistence type="predicted"/>
<organism evidence="2 3">
    <name type="scientific">Fusarium solani</name>
    <name type="common">Filamentous fungus</name>
    <dbReference type="NCBI Taxonomy" id="169388"/>
    <lineage>
        <taxon>Eukaryota</taxon>
        <taxon>Fungi</taxon>
        <taxon>Dikarya</taxon>
        <taxon>Ascomycota</taxon>
        <taxon>Pezizomycotina</taxon>
        <taxon>Sordariomycetes</taxon>
        <taxon>Hypocreomycetidae</taxon>
        <taxon>Hypocreales</taxon>
        <taxon>Nectriaceae</taxon>
        <taxon>Fusarium</taxon>
        <taxon>Fusarium solani species complex</taxon>
    </lineage>
</organism>
<name>A0A9P9HC58_FUSSL</name>
<dbReference type="OrthoDB" id="3521506at2759"/>
<evidence type="ECO:0000313" key="2">
    <source>
        <dbReference type="EMBL" id="KAH7254645.1"/>
    </source>
</evidence>
<dbReference type="EMBL" id="JAGTJS010000010">
    <property type="protein sequence ID" value="KAH7254645.1"/>
    <property type="molecule type" value="Genomic_DNA"/>
</dbReference>
<reference evidence="2" key="1">
    <citation type="journal article" date="2021" name="Nat. Commun.">
        <title>Genetic determinants of endophytism in the Arabidopsis root mycobiome.</title>
        <authorList>
            <person name="Mesny F."/>
            <person name="Miyauchi S."/>
            <person name="Thiergart T."/>
            <person name="Pickel B."/>
            <person name="Atanasova L."/>
            <person name="Karlsson M."/>
            <person name="Huettel B."/>
            <person name="Barry K.W."/>
            <person name="Haridas S."/>
            <person name="Chen C."/>
            <person name="Bauer D."/>
            <person name="Andreopoulos W."/>
            <person name="Pangilinan J."/>
            <person name="LaButti K."/>
            <person name="Riley R."/>
            <person name="Lipzen A."/>
            <person name="Clum A."/>
            <person name="Drula E."/>
            <person name="Henrissat B."/>
            <person name="Kohler A."/>
            <person name="Grigoriev I.V."/>
            <person name="Martin F.M."/>
            <person name="Hacquard S."/>
        </authorList>
    </citation>
    <scope>NUCLEOTIDE SEQUENCE</scope>
    <source>
        <strain evidence="2">FSSC 5 MPI-SDFR-AT-0091</strain>
    </source>
</reference>
<evidence type="ECO:0000313" key="3">
    <source>
        <dbReference type="Proteomes" id="UP000736672"/>
    </source>
</evidence>
<keyword evidence="3" id="KW-1185">Reference proteome</keyword>
<comment type="caution">
    <text evidence="2">The sequence shown here is derived from an EMBL/GenBank/DDBJ whole genome shotgun (WGS) entry which is preliminary data.</text>
</comment>
<protein>
    <submittedName>
        <fullName evidence="2">Uncharacterized protein</fullName>
    </submittedName>
</protein>